<dbReference type="InterPro" id="IPR004358">
    <property type="entry name" value="Sig_transdc_His_kin-like_C"/>
</dbReference>
<evidence type="ECO:0000313" key="7">
    <source>
        <dbReference type="Proteomes" id="UP001324427"/>
    </source>
</evidence>
<dbReference type="CDD" id="cd00130">
    <property type="entry name" value="PAS"/>
    <property type="match status" value="1"/>
</dbReference>
<dbReference type="SMART" id="SM00091">
    <property type="entry name" value="PAS"/>
    <property type="match status" value="1"/>
</dbReference>
<evidence type="ECO:0000313" key="6">
    <source>
        <dbReference type="EMBL" id="KAK4543510.1"/>
    </source>
</evidence>
<evidence type="ECO:0000259" key="4">
    <source>
        <dbReference type="PROSITE" id="PS50109"/>
    </source>
</evidence>
<dbReference type="AlphaFoldDB" id="A0AAV9JE66"/>
<dbReference type="SUPFAM" id="SSF55874">
    <property type="entry name" value="ATPase domain of HSP90 chaperone/DNA topoisomerase II/histidine kinase"/>
    <property type="match status" value="1"/>
</dbReference>
<dbReference type="SMART" id="SM00388">
    <property type="entry name" value="HisKA"/>
    <property type="match status" value="1"/>
</dbReference>
<dbReference type="Gene3D" id="3.30.565.10">
    <property type="entry name" value="Histidine kinase-like ATPase, C-terminal domain"/>
    <property type="match status" value="1"/>
</dbReference>
<reference evidence="6 7" key="1">
    <citation type="submission" date="2021-11" db="EMBL/GenBank/DDBJ databases">
        <title>Black yeast isolated from Biological Soil Crust.</title>
        <authorList>
            <person name="Kurbessoian T."/>
        </authorList>
    </citation>
    <scope>NUCLEOTIDE SEQUENCE [LARGE SCALE GENOMIC DNA]</scope>
    <source>
        <strain evidence="6 7">CCFEE 5522</strain>
    </source>
</reference>
<dbReference type="Pfam" id="PF02518">
    <property type="entry name" value="HATPase_c"/>
    <property type="match status" value="1"/>
</dbReference>
<dbReference type="InterPro" id="IPR005467">
    <property type="entry name" value="His_kinase_dom"/>
</dbReference>
<dbReference type="CDD" id="cd17546">
    <property type="entry name" value="REC_hyHK_CKI1_RcsC-like"/>
    <property type="match status" value="1"/>
</dbReference>
<feature type="region of interest" description="Disordered" evidence="3">
    <location>
        <begin position="49"/>
        <end position="82"/>
    </location>
</feature>
<dbReference type="PANTHER" id="PTHR43719:SF30">
    <property type="entry name" value="TWO-COMPONENT SYSTEM RESPONSE REGULATOR"/>
    <property type="match status" value="1"/>
</dbReference>
<dbReference type="InterPro" id="IPR013767">
    <property type="entry name" value="PAS_fold"/>
</dbReference>
<dbReference type="PRINTS" id="PR00344">
    <property type="entry name" value="BCTRLSENSOR"/>
</dbReference>
<dbReference type="Pfam" id="PF00072">
    <property type="entry name" value="Response_reg"/>
    <property type="match status" value="1"/>
</dbReference>
<dbReference type="Gene3D" id="3.30.450.20">
    <property type="entry name" value="PAS domain"/>
    <property type="match status" value="2"/>
</dbReference>
<dbReference type="Gene3D" id="1.10.287.130">
    <property type="match status" value="1"/>
</dbReference>
<dbReference type="EMBL" id="JAVFHQ010000031">
    <property type="protein sequence ID" value="KAK4543510.1"/>
    <property type="molecule type" value="Genomic_DNA"/>
</dbReference>
<dbReference type="InterPro" id="IPR003661">
    <property type="entry name" value="HisK_dim/P_dom"/>
</dbReference>
<feature type="modified residue" description="4-aspartylphosphate" evidence="2">
    <location>
        <position position="1017"/>
    </location>
</feature>
<dbReference type="InterPro" id="IPR036097">
    <property type="entry name" value="HisK_dim/P_sf"/>
</dbReference>
<dbReference type="CDD" id="cd00082">
    <property type="entry name" value="HisKA"/>
    <property type="match status" value="1"/>
</dbReference>
<feature type="domain" description="Response regulatory" evidence="5">
    <location>
        <begin position="960"/>
        <end position="1088"/>
    </location>
</feature>
<dbReference type="Proteomes" id="UP001324427">
    <property type="component" value="Unassembled WGS sequence"/>
</dbReference>
<dbReference type="GO" id="GO:0000155">
    <property type="term" value="F:phosphorelay sensor kinase activity"/>
    <property type="evidence" value="ECO:0007669"/>
    <property type="project" value="InterPro"/>
</dbReference>
<keyword evidence="7" id="KW-1185">Reference proteome</keyword>
<proteinExistence type="predicted"/>
<dbReference type="GO" id="GO:0006355">
    <property type="term" value="P:regulation of DNA-templated transcription"/>
    <property type="evidence" value="ECO:0007669"/>
    <property type="project" value="InterPro"/>
</dbReference>
<sequence length="1091" mass="119899">MRTHISTDAALEGTSIDDVYAQLKECDSEWLAATLAERWRTLTNEPAVGVATESHEKDVAPPGALASRRHLGDASPSRESTPSTPLWAFDVTLASPPLNASEHVRFFRSRDWAATELGPMASWSVELRGLVNVVLTDPRPAAITYGKSHTLVYNEPYLALAGDRHPRIMGLPMFEAWSETEEVLTHSYHLGETTGQGVKADKALFLVRRQDRIDELWASWVNFPVAVERGTLAYYNQAFEITAEVIAERRMSTLLYLAECISTANDTKSFWSQAWKGLEPKAADIPFAAFYALAQYEDLGDQRGSVSTTTAPSESSIASTSKHWILESTLGLPADCSGLPTNMDFEQAAEQFTPVLRQALQAGQPTLLLTSDGSFPKGLIGVAKSRESGTDCGAAVLCPVRPSNRDSIRGFVLIGINPRRAYDTDYRHFMQLLSRQMATSMASIVLIEEELRRSRIAAVSAASERLRLSERLAETAQLAEDSDARFLRMADLAPVGIFQADGMGNILYANKSWSHLTEHPNDGLAQLRWYDDIHEEDRHLVDVDWSGLAIGETRNVEVRLRKPFVSGEVFRGQQVEGHTWIIASAYAERNANGALTGISGCFTDISRQKWAEEFQQRQVQEAQEMKRQQENFMDMISHEARNPLSAIILSTDSMIAALKALAASAHDPVITHATLQDQLDSAETIMTCAVHQKGIIDDVLTLSKLDSGLLQVTPVEVQLTNRISKALRVFEIQLQTADVSLRYLVKDSYKDLGIDWVYLDPSRLVQVLINLITNAIKFTTTQSARRINVSLDASLECPSSETLGVQYLTRRDEACTSASASHTEAPVYLSVTVQDTGRGLTEEEMKTLFQRFQQASPKTHVEYGGSGLGLFISRELVRLQGGQIGVASIPGKGSTFAFYVVATRATAPKLTTLPASAKAVATQTRSGTLDVTTGSVESVASPLSNTGLHSASSHQKPVEYLLIVEDNLVNQKVMSKQLTRAGYKVSVANHGLEALEHIRRSHFSSPEGSPLDVVLMDVEMPIMGGLECTRKIRAMQESGEVRTRVPIIGVTANAREQQQSAALEAGMDLVVTKPFRLQELIVRLAEARDIA</sequence>
<evidence type="ECO:0000256" key="1">
    <source>
        <dbReference type="ARBA" id="ARBA00022553"/>
    </source>
</evidence>
<dbReference type="SMART" id="SM00387">
    <property type="entry name" value="HATPase_c"/>
    <property type="match status" value="1"/>
</dbReference>
<dbReference type="InterPro" id="IPR000014">
    <property type="entry name" value="PAS"/>
</dbReference>
<evidence type="ECO:0000256" key="3">
    <source>
        <dbReference type="SAM" id="MobiDB-lite"/>
    </source>
</evidence>
<evidence type="ECO:0008006" key="8">
    <source>
        <dbReference type="Google" id="ProtNLM"/>
    </source>
</evidence>
<dbReference type="InterPro" id="IPR001789">
    <property type="entry name" value="Sig_transdc_resp-reg_receiver"/>
</dbReference>
<dbReference type="InterPro" id="IPR011006">
    <property type="entry name" value="CheY-like_superfamily"/>
</dbReference>
<name>A0AAV9JE66_9PEZI</name>
<dbReference type="SUPFAM" id="SSF55785">
    <property type="entry name" value="PYP-like sensor domain (PAS domain)"/>
    <property type="match status" value="1"/>
</dbReference>
<dbReference type="PROSITE" id="PS50110">
    <property type="entry name" value="RESPONSE_REGULATORY"/>
    <property type="match status" value="1"/>
</dbReference>
<dbReference type="InterPro" id="IPR003594">
    <property type="entry name" value="HATPase_dom"/>
</dbReference>
<comment type="caution">
    <text evidence="6">The sequence shown here is derived from an EMBL/GenBank/DDBJ whole genome shotgun (WGS) entry which is preliminary data.</text>
</comment>
<dbReference type="Gene3D" id="3.40.50.2300">
    <property type="match status" value="1"/>
</dbReference>
<dbReference type="SUPFAM" id="SSF52172">
    <property type="entry name" value="CheY-like"/>
    <property type="match status" value="1"/>
</dbReference>
<evidence type="ECO:0000256" key="2">
    <source>
        <dbReference type="PROSITE-ProRule" id="PRU00169"/>
    </source>
</evidence>
<dbReference type="InterPro" id="IPR035965">
    <property type="entry name" value="PAS-like_dom_sf"/>
</dbReference>
<dbReference type="SUPFAM" id="SSF47384">
    <property type="entry name" value="Homodimeric domain of signal transducing histidine kinase"/>
    <property type="match status" value="1"/>
</dbReference>
<accession>A0AAV9JE66</accession>
<dbReference type="Pfam" id="PF00512">
    <property type="entry name" value="HisKA"/>
    <property type="match status" value="1"/>
</dbReference>
<dbReference type="SMART" id="SM00448">
    <property type="entry name" value="REC"/>
    <property type="match status" value="1"/>
</dbReference>
<protein>
    <recommendedName>
        <fullName evidence="8">Histidine kinase</fullName>
    </recommendedName>
</protein>
<evidence type="ECO:0000259" key="5">
    <source>
        <dbReference type="PROSITE" id="PS50110"/>
    </source>
</evidence>
<feature type="domain" description="Histidine kinase" evidence="4">
    <location>
        <begin position="635"/>
        <end position="904"/>
    </location>
</feature>
<dbReference type="PROSITE" id="PS50109">
    <property type="entry name" value="HIS_KIN"/>
    <property type="match status" value="1"/>
</dbReference>
<dbReference type="Pfam" id="PF00989">
    <property type="entry name" value="PAS"/>
    <property type="match status" value="1"/>
</dbReference>
<gene>
    <name evidence="6" type="ORF">LTR36_005404</name>
</gene>
<dbReference type="InterPro" id="IPR036890">
    <property type="entry name" value="HATPase_C_sf"/>
</dbReference>
<organism evidence="6 7">
    <name type="scientific">Oleoguttula mirabilis</name>
    <dbReference type="NCBI Taxonomy" id="1507867"/>
    <lineage>
        <taxon>Eukaryota</taxon>
        <taxon>Fungi</taxon>
        <taxon>Dikarya</taxon>
        <taxon>Ascomycota</taxon>
        <taxon>Pezizomycotina</taxon>
        <taxon>Dothideomycetes</taxon>
        <taxon>Dothideomycetidae</taxon>
        <taxon>Mycosphaerellales</taxon>
        <taxon>Teratosphaeriaceae</taxon>
        <taxon>Oleoguttula</taxon>
    </lineage>
</organism>
<keyword evidence="1 2" id="KW-0597">Phosphoprotein</keyword>
<dbReference type="PANTHER" id="PTHR43719">
    <property type="entry name" value="TWO-COMPONENT HISTIDINE KINASE"/>
    <property type="match status" value="1"/>
</dbReference>
<dbReference type="InterPro" id="IPR050956">
    <property type="entry name" value="2C_system_His_kinase"/>
</dbReference>